<evidence type="ECO:0000256" key="1">
    <source>
        <dbReference type="ARBA" id="ARBA00022603"/>
    </source>
</evidence>
<keyword evidence="2 5" id="KW-0808">Transferase</keyword>
<dbReference type="PANTHER" id="PTHR18895:SF74">
    <property type="entry name" value="MTRF1L RELEASE FACTOR GLUTAMINE METHYLTRANSFERASE"/>
    <property type="match status" value="1"/>
</dbReference>
<dbReference type="EMBL" id="BNCH01000002">
    <property type="protein sequence ID" value="GHE94521.1"/>
    <property type="molecule type" value="Genomic_DNA"/>
</dbReference>
<dbReference type="InterPro" id="IPR029063">
    <property type="entry name" value="SAM-dependent_MTases_sf"/>
</dbReference>
<comment type="function">
    <text evidence="5">Methylates the class 1 translation termination release factors RF1/PrfA and RF2/PrfB on the glutamine residue of the universally conserved GGQ motif.</text>
</comment>
<keyword evidence="9" id="KW-1185">Reference proteome</keyword>
<keyword evidence="3 5" id="KW-0949">S-adenosyl-L-methionine</keyword>
<dbReference type="InterPro" id="IPR002052">
    <property type="entry name" value="DNA_methylase_N6_adenine_CS"/>
</dbReference>
<evidence type="ECO:0000256" key="5">
    <source>
        <dbReference type="HAMAP-Rule" id="MF_02126"/>
    </source>
</evidence>
<evidence type="ECO:0000259" key="6">
    <source>
        <dbReference type="Pfam" id="PF05175"/>
    </source>
</evidence>
<dbReference type="InterPro" id="IPR004556">
    <property type="entry name" value="HemK-like"/>
</dbReference>
<dbReference type="EC" id="2.1.1.297" evidence="5"/>
<evidence type="ECO:0000256" key="2">
    <source>
        <dbReference type="ARBA" id="ARBA00022679"/>
    </source>
</evidence>
<reference evidence="9" key="1">
    <citation type="journal article" date="2019" name="Int. J. Syst. Evol. Microbiol.">
        <title>The Global Catalogue of Microorganisms (GCM) 10K type strain sequencing project: providing services to taxonomists for standard genome sequencing and annotation.</title>
        <authorList>
            <consortium name="The Broad Institute Genomics Platform"/>
            <consortium name="The Broad Institute Genome Sequencing Center for Infectious Disease"/>
            <person name="Wu L."/>
            <person name="Ma J."/>
        </authorList>
    </citation>
    <scope>NUCLEOTIDE SEQUENCE [LARGE SCALE GENOMIC DNA]</scope>
    <source>
        <strain evidence="9">KCTC 42443</strain>
    </source>
</reference>
<dbReference type="InterPro" id="IPR040758">
    <property type="entry name" value="PrmC_N"/>
</dbReference>
<dbReference type="NCBIfam" id="TIGR03534">
    <property type="entry name" value="RF_mod_PrmC"/>
    <property type="match status" value="1"/>
</dbReference>
<dbReference type="SUPFAM" id="SSF53335">
    <property type="entry name" value="S-adenosyl-L-methionine-dependent methyltransferases"/>
    <property type="match status" value="1"/>
</dbReference>
<keyword evidence="1 5" id="KW-0489">Methyltransferase</keyword>
<dbReference type="RefSeq" id="WP_191285734.1">
    <property type="nucleotide sequence ID" value="NZ_BNCH01000002.1"/>
</dbReference>
<comment type="catalytic activity">
    <reaction evidence="4 5">
        <text>L-glutaminyl-[peptide chain release factor] + S-adenosyl-L-methionine = N(5)-methyl-L-glutaminyl-[peptide chain release factor] + S-adenosyl-L-homocysteine + H(+)</text>
        <dbReference type="Rhea" id="RHEA:42896"/>
        <dbReference type="Rhea" id="RHEA-COMP:10271"/>
        <dbReference type="Rhea" id="RHEA-COMP:10272"/>
        <dbReference type="ChEBI" id="CHEBI:15378"/>
        <dbReference type="ChEBI" id="CHEBI:30011"/>
        <dbReference type="ChEBI" id="CHEBI:57856"/>
        <dbReference type="ChEBI" id="CHEBI:59789"/>
        <dbReference type="ChEBI" id="CHEBI:61891"/>
        <dbReference type="EC" id="2.1.1.297"/>
    </reaction>
</comment>
<dbReference type="NCBIfam" id="TIGR00536">
    <property type="entry name" value="hemK_fam"/>
    <property type="match status" value="1"/>
</dbReference>
<protein>
    <recommendedName>
        <fullName evidence="5">Release factor glutamine methyltransferase</fullName>
        <shortName evidence="5">RF MTase</shortName>
        <ecNumber evidence="5">2.1.1.297</ecNumber>
    </recommendedName>
    <alternativeName>
        <fullName evidence="5">N5-glutamine methyltransferase PrmC</fullName>
    </alternativeName>
    <alternativeName>
        <fullName evidence="5">Protein-(glutamine-N5) MTase PrmC</fullName>
    </alternativeName>
    <alternativeName>
        <fullName evidence="5">Protein-glutamine N-methyltransferase PrmC</fullName>
    </alternativeName>
</protein>
<evidence type="ECO:0000256" key="3">
    <source>
        <dbReference type="ARBA" id="ARBA00022691"/>
    </source>
</evidence>
<organism evidence="8 9">
    <name type="scientific">Aliiroseovarius zhejiangensis</name>
    <dbReference type="NCBI Taxonomy" id="1632025"/>
    <lineage>
        <taxon>Bacteria</taxon>
        <taxon>Pseudomonadati</taxon>
        <taxon>Pseudomonadota</taxon>
        <taxon>Alphaproteobacteria</taxon>
        <taxon>Rhodobacterales</taxon>
        <taxon>Paracoccaceae</taxon>
        <taxon>Aliiroseovarius</taxon>
    </lineage>
</organism>
<dbReference type="Pfam" id="PF05175">
    <property type="entry name" value="MTS"/>
    <property type="match status" value="1"/>
</dbReference>
<proteinExistence type="inferred from homology"/>
<dbReference type="PRINTS" id="PR00507">
    <property type="entry name" value="N12N6MTFRASE"/>
</dbReference>
<accession>A0ABQ3IVZ1</accession>
<dbReference type="GO" id="GO:0032259">
    <property type="term" value="P:methylation"/>
    <property type="evidence" value="ECO:0007669"/>
    <property type="project" value="UniProtKB-KW"/>
</dbReference>
<feature type="domain" description="Methyltransferase small" evidence="6">
    <location>
        <begin position="98"/>
        <end position="194"/>
    </location>
</feature>
<dbReference type="InterPro" id="IPR007848">
    <property type="entry name" value="Small_mtfrase_dom"/>
</dbReference>
<evidence type="ECO:0000259" key="7">
    <source>
        <dbReference type="Pfam" id="PF17827"/>
    </source>
</evidence>
<feature type="binding site" evidence="5">
    <location>
        <position position="185"/>
    </location>
    <ligand>
        <name>S-adenosyl-L-methionine</name>
        <dbReference type="ChEBI" id="CHEBI:59789"/>
    </ligand>
</feature>
<feature type="binding site" evidence="5">
    <location>
        <begin position="117"/>
        <end position="121"/>
    </location>
    <ligand>
        <name>S-adenosyl-L-methionine</name>
        <dbReference type="ChEBI" id="CHEBI:59789"/>
    </ligand>
</feature>
<dbReference type="GO" id="GO:0008168">
    <property type="term" value="F:methyltransferase activity"/>
    <property type="evidence" value="ECO:0007669"/>
    <property type="project" value="UniProtKB-KW"/>
</dbReference>
<dbReference type="Pfam" id="PF17827">
    <property type="entry name" value="PrmC_N"/>
    <property type="match status" value="1"/>
</dbReference>
<feature type="binding site" evidence="5">
    <location>
        <position position="169"/>
    </location>
    <ligand>
        <name>S-adenosyl-L-methionine</name>
        <dbReference type="ChEBI" id="CHEBI:59789"/>
    </ligand>
</feature>
<dbReference type="Gene3D" id="1.10.8.10">
    <property type="entry name" value="DNA helicase RuvA subunit, C-terminal domain"/>
    <property type="match status" value="1"/>
</dbReference>
<feature type="binding site" evidence="5">
    <location>
        <begin position="185"/>
        <end position="188"/>
    </location>
    <ligand>
        <name>substrate</name>
    </ligand>
</feature>
<dbReference type="HAMAP" id="MF_02126">
    <property type="entry name" value="RF_methyltr_PrmC"/>
    <property type="match status" value="1"/>
</dbReference>
<evidence type="ECO:0000256" key="4">
    <source>
        <dbReference type="ARBA" id="ARBA00048391"/>
    </source>
</evidence>
<name>A0ABQ3IVZ1_9RHOB</name>
<evidence type="ECO:0000313" key="8">
    <source>
        <dbReference type="EMBL" id="GHE94521.1"/>
    </source>
</evidence>
<dbReference type="Proteomes" id="UP000609802">
    <property type="component" value="Unassembled WGS sequence"/>
</dbReference>
<feature type="domain" description="Release factor glutamine methyltransferase N-terminal" evidence="7">
    <location>
        <begin position="7"/>
        <end position="76"/>
    </location>
</feature>
<dbReference type="PANTHER" id="PTHR18895">
    <property type="entry name" value="HEMK METHYLTRANSFERASE"/>
    <property type="match status" value="1"/>
</dbReference>
<comment type="caution">
    <text evidence="8">The sequence shown here is derived from an EMBL/GenBank/DDBJ whole genome shotgun (WGS) entry which is preliminary data.</text>
</comment>
<sequence>MTTGTALLVTATHRLRSAGVEDPARDARVLLAHVLRIDRSRLTLVLPDEVSPDDASTYERAIAARSHRQPVAQIIGTRAFYGRDFTVTGDVLDPRPDTELLVDAALTVPFATVLDLGTGSGCILLTLLAERPDALGQGGDLSAAALAVAKDNARALGVMDRTTFHQGSWFDPLPNGARFDLIVSNPPYISESEMAELAPEVRHWEPHLALTPGGDGLGAYRQIIARAPEHLTEGGHLMVEIGAGQGAAVRDLFQQDGFTKVEVLKDLSGHDRVVTGRRPQKPGRPA</sequence>
<dbReference type="PROSITE" id="PS00092">
    <property type="entry name" value="N6_MTASE"/>
    <property type="match status" value="1"/>
</dbReference>
<gene>
    <name evidence="5 8" type="primary">prmC</name>
    <name evidence="8" type="ORF">GCM10016455_13720</name>
</gene>
<evidence type="ECO:0000313" key="9">
    <source>
        <dbReference type="Proteomes" id="UP000609802"/>
    </source>
</evidence>
<feature type="binding site" evidence="5">
    <location>
        <position position="140"/>
    </location>
    <ligand>
        <name>S-adenosyl-L-methionine</name>
        <dbReference type="ChEBI" id="CHEBI:59789"/>
    </ligand>
</feature>
<dbReference type="InterPro" id="IPR019874">
    <property type="entry name" value="RF_methyltr_PrmC"/>
</dbReference>
<dbReference type="Gene3D" id="3.40.50.150">
    <property type="entry name" value="Vaccinia Virus protein VP39"/>
    <property type="match status" value="1"/>
</dbReference>
<comment type="similarity">
    <text evidence="5">Belongs to the protein N5-glutamine methyltransferase family. PrmC subfamily.</text>
</comment>
<dbReference type="CDD" id="cd02440">
    <property type="entry name" value="AdoMet_MTases"/>
    <property type="match status" value="1"/>
</dbReference>
<dbReference type="InterPro" id="IPR050320">
    <property type="entry name" value="N5-glutamine_MTase"/>
</dbReference>